<name>A0ABT2JZC2_9ACTN</name>
<dbReference type="Gene3D" id="3.90.660.20">
    <property type="entry name" value="Protoporphyrinogen oxidase, mitochondrial, domain 2"/>
    <property type="match status" value="1"/>
</dbReference>
<reference evidence="3 4" key="1">
    <citation type="submission" date="2021-10" db="EMBL/GenBank/DDBJ databases">
        <title>Streptomyces gossypii sp. nov., isolated from soil collected from cotton field.</title>
        <authorList>
            <person name="Ge X."/>
            <person name="Chen X."/>
            <person name="Liu W."/>
        </authorList>
    </citation>
    <scope>NUCLEOTIDE SEQUENCE [LARGE SCALE GENOMIC DNA]</scope>
    <source>
        <strain evidence="3 4">N2-109</strain>
    </source>
</reference>
<dbReference type="Pfam" id="PF01593">
    <property type="entry name" value="Amino_oxidase"/>
    <property type="match status" value="1"/>
</dbReference>
<feature type="region of interest" description="Disordered" evidence="1">
    <location>
        <begin position="126"/>
        <end position="154"/>
    </location>
</feature>
<dbReference type="PANTHER" id="PTHR42841">
    <property type="entry name" value="AMINE OXIDASE"/>
    <property type="match status" value="1"/>
</dbReference>
<dbReference type="PRINTS" id="PR00419">
    <property type="entry name" value="ADXRDTASE"/>
</dbReference>
<dbReference type="InterPro" id="IPR002937">
    <property type="entry name" value="Amino_oxidase"/>
</dbReference>
<comment type="caution">
    <text evidence="3">The sequence shown here is derived from an EMBL/GenBank/DDBJ whole genome shotgun (WGS) entry which is preliminary data.</text>
</comment>
<dbReference type="RefSeq" id="WP_260220606.1">
    <property type="nucleotide sequence ID" value="NZ_JAJAGO010000013.1"/>
</dbReference>
<dbReference type="Gene3D" id="1.10.3110.10">
    <property type="entry name" value="protoporphyrinogen ix oxidase, domain 3"/>
    <property type="match status" value="1"/>
</dbReference>
<evidence type="ECO:0000313" key="4">
    <source>
        <dbReference type="Proteomes" id="UP001156389"/>
    </source>
</evidence>
<organism evidence="3 4">
    <name type="scientific">Streptomyces gossypii</name>
    <dbReference type="NCBI Taxonomy" id="2883101"/>
    <lineage>
        <taxon>Bacteria</taxon>
        <taxon>Bacillati</taxon>
        <taxon>Actinomycetota</taxon>
        <taxon>Actinomycetes</taxon>
        <taxon>Kitasatosporales</taxon>
        <taxon>Streptomycetaceae</taxon>
        <taxon>Streptomyces</taxon>
    </lineage>
</organism>
<dbReference type="SUPFAM" id="SSF51905">
    <property type="entry name" value="FAD/NAD(P)-binding domain"/>
    <property type="match status" value="1"/>
</dbReference>
<proteinExistence type="predicted"/>
<dbReference type="EMBL" id="JAJAGO010000013">
    <property type="protein sequence ID" value="MCT2593243.1"/>
    <property type="molecule type" value="Genomic_DNA"/>
</dbReference>
<dbReference type="Gene3D" id="3.50.50.60">
    <property type="entry name" value="FAD/NAD(P)-binding domain"/>
    <property type="match status" value="2"/>
</dbReference>
<feature type="domain" description="Amine oxidase" evidence="2">
    <location>
        <begin position="25"/>
        <end position="468"/>
    </location>
</feature>
<keyword evidence="4" id="KW-1185">Reference proteome</keyword>
<dbReference type="Proteomes" id="UP001156389">
    <property type="component" value="Unassembled WGS sequence"/>
</dbReference>
<dbReference type="InterPro" id="IPR036188">
    <property type="entry name" value="FAD/NAD-bd_sf"/>
</dbReference>
<gene>
    <name evidence="3" type="ORF">LHJ74_25625</name>
</gene>
<protein>
    <submittedName>
        <fullName evidence="3">FAD-dependent oxidoreductase</fullName>
    </submittedName>
</protein>
<sequence>MLISSARTGRTDADDADVVIVGAGLAGLAAAHHLMRAGLRVTVLEAAQRVGGRMATDQVDGYRLDRSPGLLGADWPELAALPGLGLGSALALRPFTPGALLRTGDRWLRVGELRQTAGRQVYAVRPVRPGLHGRPGGPERPEGSHPGRGPGARGAFSAARAFTGARGRMAVTDALELARLRANLARLANTPADRLHARAETPTAEALSLRGFPARAADGLIGPLLAALLSDPDLSTSSRVADLALRGFVRAGLCLPAGGASTLPELLAAGVPDGTVRRGVRAVSVAANAVGTDGYGTLRCRAVLIATGARDAAVLLPGLRVPDFHPVTVLHHAAAEPPMNTPTLLVDADRSGPVSHTWVASAVDPSRARPDRTLITSVVLGRAAADPVGVLDKAARDQLADLYRTPTEHWQLLGSHHDPQAVPAMPAPHDGRRPVRVLCGLYVCGDHRDTSSTQGALASARRAAAEVLRDFGVHPAAKEGEALPAVA</sequence>
<evidence type="ECO:0000313" key="3">
    <source>
        <dbReference type="EMBL" id="MCT2593243.1"/>
    </source>
</evidence>
<accession>A0ABT2JZC2</accession>
<evidence type="ECO:0000256" key="1">
    <source>
        <dbReference type="SAM" id="MobiDB-lite"/>
    </source>
</evidence>
<evidence type="ECO:0000259" key="2">
    <source>
        <dbReference type="Pfam" id="PF01593"/>
    </source>
</evidence>